<evidence type="ECO:0008006" key="2">
    <source>
        <dbReference type="Google" id="ProtNLM"/>
    </source>
</evidence>
<dbReference type="Pfam" id="PF04964">
    <property type="entry name" value="Flp_Fap"/>
    <property type="match status" value="1"/>
</dbReference>
<dbReference type="RefSeq" id="WP_034103197.1">
    <property type="nucleotide sequence ID" value="NZ_PDJB01000001.1"/>
</dbReference>
<sequence>MFIDLMLKLYVHTQLFFQRKDGASGIEYAIIVAMVALVIVGAGSGLGTKIKSIFDSVATKMTT</sequence>
<dbReference type="AlphaFoldDB" id="A0A5E6MYW9"/>
<gene>
    <name evidence="1" type="ORF">PS683_04966</name>
</gene>
<name>A0A5E6MYW9_PSEFL</name>
<reference evidence="1" key="1">
    <citation type="submission" date="2019-09" db="EMBL/GenBank/DDBJ databases">
        <authorList>
            <person name="Chandra G."/>
            <person name="Truman W A."/>
        </authorList>
    </citation>
    <scope>NUCLEOTIDE SEQUENCE</scope>
    <source>
        <strain evidence="1">PS683</strain>
    </source>
</reference>
<proteinExistence type="predicted"/>
<accession>A0A5E6MYW9</accession>
<organism evidence="1">
    <name type="scientific">Pseudomonas fluorescens</name>
    <dbReference type="NCBI Taxonomy" id="294"/>
    <lineage>
        <taxon>Bacteria</taxon>
        <taxon>Pseudomonadati</taxon>
        <taxon>Pseudomonadota</taxon>
        <taxon>Gammaproteobacteria</taxon>
        <taxon>Pseudomonadales</taxon>
        <taxon>Pseudomonadaceae</taxon>
        <taxon>Pseudomonas</taxon>
    </lineage>
</organism>
<dbReference type="EMBL" id="LR700652">
    <property type="protein sequence ID" value="VVM16626.1"/>
    <property type="molecule type" value="Genomic_DNA"/>
</dbReference>
<protein>
    <recommendedName>
        <fullName evidence="2">Flp family type IVb pilin</fullName>
    </recommendedName>
</protein>
<dbReference type="InterPro" id="IPR007047">
    <property type="entry name" value="Flp_Fap"/>
</dbReference>
<evidence type="ECO:0000313" key="1">
    <source>
        <dbReference type="EMBL" id="VVM16626.1"/>
    </source>
</evidence>